<dbReference type="Proteomes" id="UP000603434">
    <property type="component" value="Unassembled WGS sequence"/>
</dbReference>
<keyword evidence="2" id="KW-0408">Iron</keyword>
<dbReference type="InterPro" id="IPR017896">
    <property type="entry name" value="4Fe4S_Fe-S-bd"/>
</dbReference>
<dbReference type="GO" id="GO:0051536">
    <property type="term" value="F:iron-sulfur cluster binding"/>
    <property type="evidence" value="ECO:0007669"/>
    <property type="project" value="UniProtKB-KW"/>
</dbReference>
<dbReference type="PANTHER" id="PTHR42783:SF3">
    <property type="entry name" value="GLUTAMATE SYNTHASE [NADPH] SMALL CHAIN-RELATED"/>
    <property type="match status" value="1"/>
</dbReference>
<dbReference type="EMBL" id="JACNJH010000145">
    <property type="protein sequence ID" value="MBC8361684.1"/>
    <property type="molecule type" value="Genomic_DNA"/>
</dbReference>
<accession>A0A8J6NUC9</accession>
<dbReference type="SUPFAM" id="SSF54862">
    <property type="entry name" value="4Fe-4S ferredoxins"/>
    <property type="match status" value="1"/>
</dbReference>
<dbReference type="InterPro" id="IPR009051">
    <property type="entry name" value="Helical_ferredxn"/>
</dbReference>
<keyword evidence="1" id="KW-0479">Metal-binding</keyword>
<dbReference type="PROSITE" id="PS51379">
    <property type="entry name" value="4FE4S_FER_2"/>
    <property type="match status" value="1"/>
</dbReference>
<name>A0A8J6NUC9_9BACT</name>
<evidence type="ECO:0000256" key="2">
    <source>
        <dbReference type="ARBA" id="ARBA00023004"/>
    </source>
</evidence>
<dbReference type="InterPro" id="IPR028261">
    <property type="entry name" value="DPD_II"/>
</dbReference>
<dbReference type="InterPro" id="IPR023753">
    <property type="entry name" value="FAD/NAD-binding_dom"/>
</dbReference>
<dbReference type="AlphaFoldDB" id="A0A8J6NUC9"/>
<comment type="caution">
    <text evidence="5">The sequence shown here is derived from an EMBL/GenBank/DDBJ whole genome shotgun (WGS) entry which is preliminary data.</text>
</comment>
<dbReference type="Pfam" id="PF00037">
    <property type="entry name" value="Fer4"/>
    <property type="match status" value="1"/>
</dbReference>
<proteinExistence type="predicted"/>
<dbReference type="Gene3D" id="3.50.50.60">
    <property type="entry name" value="FAD/NAD(P)-binding domain"/>
    <property type="match status" value="2"/>
</dbReference>
<organism evidence="5 6">
    <name type="scientific">Candidatus Desulfatibia profunda</name>
    <dbReference type="NCBI Taxonomy" id="2841695"/>
    <lineage>
        <taxon>Bacteria</taxon>
        <taxon>Pseudomonadati</taxon>
        <taxon>Thermodesulfobacteriota</taxon>
        <taxon>Desulfobacteria</taxon>
        <taxon>Desulfobacterales</taxon>
        <taxon>Desulfobacterales incertae sedis</taxon>
        <taxon>Candidatus Desulfatibia</taxon>
    </lineage>
</organism>
<protein>
    <submittedName>
        <fullName evidence="5">FAD-dependent oxidoreductase</fullName>
    </submittedName>
</protein>
<evidence type="ECO:0000256" key="1">
    <source>
        <dbReference type="ARBA" id="ARBA00022723"/>
    </source>
</evidence>
<dbReference type="GO" id="GO:0016491">
    <property type="term" value="F:oxidoreductase activity"/>
    <property type="evidence" value="ECO:0007669"/>
    <property type="project" value="InterPro"/>
</dbReference>
<dbReference type="PRINTS" id="PR00419">
    <property type="entry name" value="ADXRDTASE"/>
</dbReference>
<evidence type="ECO:0000313" key="6">
    <source>
        <dbReference type="Proteomes" id="UP000603434"/>
    </source>
</evidence>
<dbReference type="InterPro" id="IPR036188">
    <property type="entry name" value="FAD/NAD-bd_sf"/>
</dbReference>
<dbReference type="SUPFAM" id="SSF51971">
    <property type="entry name" value="Nucleotide-binding domain"/>
    <property type="match status" value="1"/>
</dbReference>
<dbReference type="PROSITE" id="PS00198">
    <property type="entry name" value="4FE4S_FER_1"/>
    <property type="match status" value="1"/>
</dbReference>
<dbReference type="Gene3D" id="1.10.1060.10">
    <property type="entry name" value="Alpha-helical ferredoxin"/>
    <property type="match status" value="1"/>
</dbReference>
<dbReference type="InterPro" id="IPR017900">
    <property type="entry name" value="4Fe4S_Fe_S_CS"/>
</dbReference>
<dbReference type="SUPFAM" id="SSF46548">
    <property type="entry name" value="alpha-helical ferredoxin"/>
    <property type="match status" value="1"/>
</dbReference>
<dbReference type="GO" id="GO:0046872">
    <property type="term" value="F:metal ion binding"/>
    <property type="evidence" value="ECO:0007669"/>
    <property type="project" value="UniProtKB-KW"/>
</dbReference>
<evidence type="ECO:0000256" key="3">
    <source>
        <dbReference type="ARBA" id="ARBA00023014"/>
    </source>
</evidence>
<dbReference type="Pfam" id="PF14691">
    <property type="entry name" value="Fer4_20"/>
    <property type="match status" value="1"/>
</dbReference>
<dbReference type="PANTHER" id="PTHR42783">
    <property type="entry name" value="GLUTAMATE SYNTHASE [NADPH] SMALL CHAIN"/>
    <property type="match status" value="1"/>
</dbReference>
<feature type="domain" description="4Fe-4S ferredoxin-type" evidence="4">
    <location>
        <begin position="549"/>
        <end position="578"/>
    </location>
</feature>
<keyword evidence="3" id="KW-0411">Iron-sulfur</keyword>
<dbReference type="Gene3D" id="3.30.70.20">
    <property type="match status" value="1"/>
</dbReference>
<gene>
    <name evidence="5" type="ORF">H8E23_09815</name>
</gene>
<evidence type="ECO:0000313" key="5">
    <source>
        <dbReference type="EMBL" id="MBC8361684.1"/>
    </source>
</evidence>
<dbReference type="Pfam" id="PF07992">
    <property type="entry name" value="Pyr_redox_2"/>
    <property type="match status" value="1"/>
</dbReference>
<reference evidence="5 6" key="1">
    <citation type="submission" date="2020-08" db="EMBL/GenBank/DDBJ databases">
        <title>Bridging the membrane lipid divide: bacteria of the FCB group superphylum have the potential to synthesize archaeal ether lipids.</title>
        <authorList>
            <person name="Villanueva L."/>
            <person name="Von Meijenfeldt F.A.B."/>
            <person name="Westbye A.B."/>
            <person name="Yadav S."/>
            <person name="Hopmans E.C."/>
            <person name="Dutilh B.E."/>
            <person name="Sinninghe Damste J.S."/>
        </authorList>
    </citation>
    <scope>NUCLEOTIDE SEQUENCE [LARGE SCALE GENOMIC DNA]</scope>
    <source>
        <strain evidence="5">NIOZ-UU30</strain>
    </source>
</reference>
<evidence type="ECO:0000259" key="4">
    <source>
        <dbReference type="PROSITE" id="PS51379"/>
    </source>
</evidence>
<sequence>MTKANESFEEVSIHISRSSMTTEVNKTGSWRFVRPKYDEKTAPCSAACPAGEDVARIEMLAGQGLFEAAVETVLLENPFPAVCGRVCFHPCENACNRAGLDEPVAIHSLERFLGDAAAGGGLRLSLDKLPDNGKKVCIVGSGPAGLAAAYFLTRLGFLCDVFEAGTEPGGLLRWGIPEYRLPASVLKHDIDRIENLGINIHCNTPVTRRFLKDAKQRYDAVFIGCGHGRSLQMGIAGEELASDGLGFLYHLRRGQISAAGGTAAVIGGGNAAVDVARSLVRLGTTVVLAYRRRRQDMPAFQSEVAMAVEEGVEIMELVAPVRIEADGGESVLTLQKIKVSAAQTGGGRARVVPDGETTRCLKVDRIFTAIGAEALEPWQLPPAENSQTLRMSHCTLTIKEQPMVFGGDLTNRLKSVTDAIASGKQAAMALDIFFKSGLEVIQERLSACLVGKGPALSMARYLGVGRTTRNSHIVLYDEINRDYFLPAARAAAIRLDVDKRMQSFAQIEQTLTSTQVLEETGRCFNCGICNDCDNCRLFCPEIAVTLTGTRRQVNLDYCKGCGICVVECPRNAMALEEEP</sequence>